<dbReference type="Pfam" id="PF10604">
    <property type="entry name" value="Polyketide_cyc2"/>
    <property type="match status" value="1"/>
</dbReference>
<dbReference type="Proteomes" id="UP000271573">
    <property type="component" value="Chromosome"/>
</dbReference>
<reference evidence="1 2" key="1">
    <citation type="submission" date="2018-11" db="EMBL/GenBank/DDBJ databases">
        <title>Complete genome sequence of Nocardioides baekrokdamisoli strain KCTC 39748.</title>
        <authorList>
            <person name="Kang S.W."/>
            <person name="Lee K.C."/>
            <person name="Kim K.K."/>
            <person name="Kim J.S."/>
            <person name="Kim D.S."/>
            <person name="Ko S.H."/>
            <person name="Yang S.H."/>
            <person name="Shin Y.K."/>
            <person name="Lee J.S."/>
        </authorList>
    </citation>
    <scope>NUCLEOTIDE SEQUENCE [LARGE SCALE GENOMIC DNA]</scope>
    <source>
        <strain evidence="1 2">KCTC 39748</strain>
    </source>
</reference>
<dbReference type="KEGG" id="nbe:Back2_09320"/>
<dbReference type="EMBL" id="AP019307">
    <property type="protein sequence ID" value="BBH16645.1"/>
    <property type="molecule type" value="Genomic_DNA"/>
</dbReference>
<keyword evidence="2" id="KW-1185">Reference proteome</keyword>
<accession>A0A3G9IKP7</accession>
<evidence type="ECO:0000313" key="2">
    <source>
        <dbReference type="Proteomes" id="UP000271573"/>
    </source>
</evidence>
<dbReference type="CDD" id="cd07822">
    <property type="entry name" value="SRPBCC_4"/>
    <property type="match status" value="1"/>
</dbReference>
<organism evidence="1 2">
    <name type="scientific">Nocardioides baekrokdamisoli</name>
    <dbReference type="NCBI Taxonomy" id="1804624"/>
    <lineage>
        <taxon>Bacteria</taxon>
        <taxon>Bacillati</taxon>
        <taxon>Actinomycetota</taxon>
        <taxon>Actinomycetes</taxon>
        <taxon>Propionibacteriales</taxon>
        <taxon>Nocardioidaceae</taxon>
        <taxon>Nocardioides</taxon>
    </lineage>
</organism>
<dbReference type="OrthoDB" id="191189at2"/>
<evidence type="ECO:0000313" key="1">
    <source>
        <dbReference type="EMBL" id="BBH16645.1"/>
    </source>
</evidence>
<sequence length="145" mass="16335">MALTIDHVVDIDAPAATVWRVLTTFEEYDRWNPLAVRCASTLMPGQPIDMWVRLGPGPLRRQRERVRTHTPGSEFSYTMKPVPGGTLRSLRTQSVAALDDGRTRYTAHFEIRGWLEPLVRLMFGQTLRRGFDGVAAGLKARAETV</sequence>
<evidence type="ECO:0008006" key="3">
    <source>
        <dbReference type="Google" id="ProtNLM"/>
    </source>
</evidence>
<dbReference type="Gene3D" id="3.30.530.20">
    <property type="match status" value="1"/>
</dbReference>
<dbReference type="InterPro" id="IPR023393">
    <property type="entry name" value="START-like_dom_sf"/>
</dbReference>
<gene>
    <name evidence="1" type="ORF">Back2_09320</name>
</gene>
<dbReference type="AlphaFoldDB" id="A0A3G9IKP7"/>
<dbReference type="SUPFAM" id="SSF55961">
    <property type="entry name" value="Bet v1-like"/>
    <property type="match status" value="1"/>
</dbReference>
<dbReference type="InterPro" id="IPR019587">
    <property type="entry name" value="Polyketide_cyclase/dehydratase"/>
</dbReference>
<name>A0A3G9IKP7_9ACTN</name>
<protein>
    <recommendedName>
        <fullName evidence="3">Polyketide cyclase</fullName>
    </recommendedName>
</protein>
<proteinExistence type="predicted"/>
<dbReference type="RefSeq" id="WP_125567196.1">
    <property type="nucleotide sequence ID" value="NZ_AP019307.1"/>
</dbReference>